<reference evidence="5" key="1">
    <citation type="submission" date="2016-04" db="EMBL/GenBank/DDBJ databases">
        <title>Cephalotus genome sequencing.</title>
        <authorList>
            <person name="Fukushima K."/>
            <person name="Hasebe M."/>
            <person name="Fang X."/>
        </authorList>
    </citation>
    <scope>NUCLEOTIDE SEQUENCE [LARGE SCALE GENOMIC DNA]</scope>
    <source>
        <strain evidence="5">cv. St1</strain>
    </source>
</reference>
<comment type="caution">
    <text evidence="4">The sequence shown here is derived from an EMBL/GenBank/DDBJ whole genome shotgun (WGS) entry which is preliminary data.</text>
</comment>
<dbReference type="InterPro" id="IPR000504">
    <property type="entry name" value="RRM_dom"/>
</dbReference>
<protein>
    <submittedName>
        <fullName evidence="4">RRM_1 domain-containing protein</fullName>
    </submittedName>
</protein>
<dbReference type="FunCoup" id="A0A1Q3AZ61">
    <property type="interactions" value="165"/>
</dbReference>
<dbReference type="InterPro" id="IPR052462">
    <property type="entry name" value="SLIRP/GR-RBP-like"/>
</dbReference>
<evidence type="ECO:0000313" key="4">
    <source>
        <dbReference type="EMBL" id="GAV60935.1"/>
    </source>
</evidence>
<feature type="domain" description="RRM" evidence="3">
    <location>
        <begin position="80"/>
        <end position="161"/>
    </location>
</feature>
<evidence type="ECO:0000256" key="1">
    <source>
        <dbReference type="ARBA" id="ARBA00022884"/>
    </source>
</evidence>
<keyword evidence="5" id="KW-1185">Reference proteome</keyword>
<dbReference type="Proteomes" id="UP000187406">
    <property type="component" value="Unassembled WGS sequence"/>
</dbReference>
<dbReference type="Pfam" id="PF00076">
    <property type="entry name" value="RRM_1"/>
    <property type="match status" value="1"/>
</dbReference>
<dbReference type="InParanoid" id="A0A1Q3AZ61"/>
<name>A0A1Q3AZ61_CEPFO</name>
<dbReference type="SMART" id="SM00360">
    <property type="entry name" value="RRM"/>
    <property type="match status" value="1"/>
</dbReference>
<dbReference type="Gene3D" id="3.30.70.330">
    <property type="match status" value="1"/>
</dbReference>
<dbReference type="InterPro" id="IPR035979">
    <property type="entry name" value="RBD_domain_sf"/>
</dbReference>
<dbReference type="CDD" id="cd00590">
    <property type="entry name" value="RRM_SF"/>
    <property type="match status" value="1"/>
</dbReference>
<organism evidence="4 5">
    <name type="scientific">Cephalotus follicularis</name>
    <name type="common">Albany pitcher plant</name>
    <dbReference type="NCBI Taxonomy" id="3775"/>
    <lineage>
        <taxon>Eukaryota</taxon>
        <taxon>Viridiplantae</taxon>
        <taxon>Streptophyta</taxon>
        <taxon>Embryophyta</taxon>
        <taxon>Tracheophyta</taxon>
        <taxon>Spermatophyta</taxon>
        <taxon>Magnoliopsida</taxon>
        <taxon>eudicotyledons</taxon>
        <taxon>Gunneridae</taxon>
        <taxon>Pentapetalae</taxon>
        <taxon>rosids</taxon>
        <taxon>fabids</taxon>
        <taxon>Oxalidales</taxon>
        <taxon>Cephalotaceae</taxon>
        <taxon>Cephalotus</taxon>
    </lineage>
</organism>
<dbReference type="AlphaFoldDB" id="A0A1Q3AZ61"/>
<dbReference type="STRING" id="3775.A0A1Q3AZ61"/>
<dbReference type="PROSITE" id="PS50102">
    <property type="entry name" value="RRM"/>
    <property type="match status" value="1"/>
</dbReference>
<dbReference type="PANTHER" id="PTHR48027">
    <property type="entry name" value="HETEROGENEOUS NUCLEAR RIBONUCLEOPROTEIN 87F-RELATED"/>
    <property type="match status" value="1"/>
</dbReference>
<evidence type="ECO:0000256" key="2">
    <source>
        <dbReference type="PROSITE-ProRule" id="PRU00176"/>
    </source>
</evidence>
<dbReference type="GO" id="GO:0003723">
    <property type="term" value="F:RNA binding"/>
    <property type="evidence" value="ECO:0007669"/>
    <property type="project" value="UniProtKB-UniRule"/>
</dbReference>
<accession>A0A1Q3AZ61</accession>
<sequence length="175" mass="19482">MALLRSCPSPSSFSFLQCNKHCCLISITQIKTTINTKISPVSIHLSLAKQYPSLETICCSTSSSSFSSISSTESQKSPSTRVFIKGLPLSTTEGRLKTAFSQFGEVSEGDFLKIVTEKKSMQPLGFAYVRFTSEDSAQLAVKEMNGKLFYGRFVFVTTANPEPSRTRERIKRYEF</sequence>
<proteinExistence type="predicted"/>
<evidence type="ECO:0000313" key="5">
    <source>
        <dbReference type="Proteomes" id="UP000187406"/>
    </source>
</evidence>
<dbReference type="InterPro" id="IPR012677">
    <property type="entry name" value="Nucleotide-bd_a/b_plait_sf"/>
</dbReference>
<dbReference type="SUPFAM" id="SSF54928">
    <property type="entry name" value="RNA-binding domain, RBD"/>
    <property type="match status" value="1"/>
</dbReference>
<evidence type="ECO:0000259" key="3">
    <source>
        <dbReference type="PROSITE" id="PS50102"/>
    </source>
</evidence>
<gene>
    <name evidence="4" type="ORF">CFOL_v3_04463</name>
</gene>
<dbReference type="EMBL" id="BDDD01000177">
    <property type="protein sequence ID" value="GAV60935.1"/>
    <property type="molecule type" value="Genomic_DNA"/>
</dbReference>
<keyword evidence="1 2" id="KW-0694">RNA-binding</keyword>
<dbReference type="OrthoDB" id="272703at2759"/>